<dbReference type="GO" id="GO:0008270">
    <property type="term" value="F:zinc ion binding"/>
    <property type="evidence" value="ECO:0007669"/>
    <property type="project" value="UniProtKB-KW"/>
</dbReference>
<keyword evidence="1" id="KW-0479">Metal-binding</keyword>
<dbReference type="OrthoDB" id="676304at2759"/>
<comment type="caution">
    <text evidence="3">The sequence shown here is derived from an EMBL/GenBank/DDBJ whole genome shotgun (WGS) entry which is preliminary data.</text>
</comment>
<dbReference type="Proteomes" id="UP000801492">
    <property type="component" value="Unassembled WGS sequence"/>
</dbReference>
<dbReference type="PROSITE" id="PS00028">
    <property type="entry name" value="ZINC_FINGER_C2H2_1"/>
    <property type="match status" value="1"/>
</dbReference>
<reference evidence="3" key="1">
    <citation type="submission" date="2019-08" db="EMBL/GenBank/DDBJ databases">
        <title>The genome of the North American firefly Photinus pyralis.</title>
        <authorList>
            <consortium name="Photinus pyralis genome working group"/>
            <person name="Fallon T.R."/>
            <person name="Sander Lower S.E."/>
            <person name="Weng J.-K."/>
        </authorList>
    </citation>
    <scope>NUCLEOTIDE SEQUENCE</scope>
    <source>
        <strain evidence="3">TRF0915ILg1</strain>
        <tissue evidence="3">Whole body</tissue>
    </source>
</reference>
<dbReference type="AlphaFoldDB" id="A0A8K0GA59"/>
<proteinExistence type="predicted"/>
<evidence type="ECO:0000259" key="2">
    <source>
        <dbReference type="PROSITE" id="PS50157"/>
    </source>
</evidence>
<protein>
    <recommendedName>
        <fullName evidence="2">C2H2-type domain-containing protein</fullName>
    </recommendedName>
</protein>
<keyword evidence="1" id="KW-0863">Zinc-finger</keyword>
<evidence type="ECO:0000313" key="4">
    <source>
        <dbReference type="Proteomes" id="UP000801492"/>
    </source>
</evidence>
<sequence>MEVAEGTLVFVCSECNHSFLNNDKAVQHLNNHHPGDKHSINGYFNSFNKIGTYVVSDKDKQKNVAVIILLLLP</sequence>
<organism evidence="3 4">
    <name type="scientific">Ignelater luminosus</name>
    <name type="common">Cucubano</name>
    <name type="synonym">Pyrophorus luminosus</name>
    <dbReference type="NCBI Taxonomy" id="2038154"/>
    <lineage>
        <taxon>Eukaryota</taxon>
        <taxon>Metazoa</taxon>
        <taxon>Ecdysozoa</taxon>
        <taxon>Arthropoda</taxon>
        <taxon>Hexapoda</taxon>
        <taxon>Insecta</taxon>
        <taxon>Pterygota</taxon>
        <taxon>Neoptera</taxon>
        <taxon>Endopterygota</taxon>
        <taxon>Coleoptera</taxon>
        <taxon>Polyphaga</taxon>
        <taxon>Elateriformia</taxon>
        <taxon>Elateroidea</taxon>
        <taxon>Elateridae</taxon>
        <taxon>Agrypninae</taxon>
        <taxon>Pyrophorini</taxon>
        <taxon>Ignelater</taxon>
    </lineage>
</organism>
<name>A0A8K0GA59_IGNLU</name>
<accession>A0A8K0GA59</accession>
<feature type="domain" description="C2H2-type" evidence="2">
    <location>
        <begin position="10"/>
        <end position="38"/>
    </location>
</feature>
<gene>
    <name evidence="3" type="ORF">ILUMI_14259</name>
</gene>
<dbReference type="PROSITE" id="PS50157">
    <property type="entry name" value="ZINC_FINGER_C2H2_2"/>
    <property type="match status" value="1"/>
</dbReference>
<keyword evidence="4" id="KW-1185">Reference proteome</keyword>
<evidence type="ECO:0000256" key="1">
    <source>
        <dbReference type="PROSITE-ProRule" id="PRU00042"/>
    </source>
</evidence>
<dbReference type="EMBL" id="VTPC01019616">
    <property type="protein sequence ID" value="KAF2891914.1"/>
    <property type="molecule type" value="Genomic_DNA"/>
</dbReference>
<dbReference type="InterPro" id="IPR013087">
    <property type="entry name" value="Znf_C2H2_type"/>
</dbReference>
<evidence type="ECO:0000313" key="3">
    <source>
        <dbReference type="EMBL" id="KAF2891914.1"/>
    </source>
</evidence>
<keyword evidence="1" id="KW-0862">Zinc</keyword>